<dbReference type="Pfam" id="PF00391">
    <property type="entry name" value="PEP-utilizers"/>
    <property type="match status" value="1"/>
</dbReference>
<organism evidence="3">
    <name type="scientific">marine sediment metagenome</name>
    <dbReference type="NCBI Taxonomy" id="412755"/>
    <lineage>
        <taxon>unclassified sequences</taxon>
        <taxon>metagenomes</taxon>
        <taxon>ecological metagenomes</taxon>
    </lineage>
</organism>
<dbReference type="InterPro" id="IPR008279">
    <property type="entry name" value="PEP-util_enz_mobile_dom"/>
</dbReference>
<dbReference type="Pfam" id="PF01326">
    <property type="entry name" value="PPDK_N"/>
    <property type="match status" value="1"/>
</dbReference>
<proteinExistence type="predicted"/>
<comment type="caution">
    <text evidence="3">The sequence shown here is derived from an EMBL/GenBank/DDBJ whole genome shotgun (WGS) entry which is preliminary data.</text>
</comment>
<dbReference type="GO" id="GO:0016301">
    <property type="term" value="F:kinase activity"/>
    <property type="evidence" value="ECO:0007669"/>
    <property type="project" value="InterPro"/>
</dbReference>
<dbReference type="AlphaFoldDB" id="A0A0F9S7D1"/>
<feature type="domain" description="Pyruvate phosphate dikinase AMP/ATP-binding" evidence="2">
    <location>
        <begin position="25"/>
        <end position="325"/>
    </location>
</feature>
<dbReference type="SUPFAM" id="SSF52009">
    <property type="entry name" value="Phosphohistidine domain"/>
    <property type="match status" value="1"/>
</dbReference>
<evidence type="ECO:0000259" key="1">
    <source>
        <dbReference type="Pfam" id="PF00391"/>
    </source>
</evidence>
<gene>
    <name evidence="3" type="ORF">LCGC14_0487880</name>
</gene>
<dbReference type="EMBL" id="LAZR01000543">
    <property type="protein sequence ID" value="KKN64800.1"/>
    <property type="molecule type" value="Genomic_DNA"/>
</dbReference>
<dbReference type="Gene3D" id="3.30.1490.20">
    <property type="entry name" value="ATP-grasp fold, A domain"/>
    <property type="match status" value="1"/>
</dbReference>
<evidence type="ECO:0008006" key="4">
    <source>
        <dbReference type="Google" id="ProtNLM"/>
    </source>
</evidence>
<evidence type="ECO:0000313" key="3">
    <source>
        <dbReference type="EMBL" id="KKN64800.1"/>
    </source>
</evidence>
<dbReference type="InterPro" id="IPR051549">
    <property type="entry name" value="PEP_Utilizing_Enz"/>
</dbReference>
<protein>
    <recommendedName>
        <fullName evidence="4">Pyruvate, water dikinase</fullName>
    </recommendedName>
</protein>
<dbReference type="SUPFAM" id="SSF56059">
    <property type="entry name" value="Glutathione synthetase ATP-binding domain-like"/>
    <property type="match status" value="1"/>
</dbReference>
<evidence type="ECO:0000259" key="2">
    <source>
        <dbReference type="Pfam" id="PF01326"/>
    </source>
</evidence>
<dbReference type="GO" id="GO:0005524">
    <property type="term" value="F:ATP binding"/>
    <property type="evidence" value="ECO:0007669"/>
    <property type="project" value="InterPro"/>
</dbReference>
<dbReference type="InterPro" id="IPR002192">
    <property type="entry name" value="PPDK_AMP/ATP-bd"/>
</dbReference>
<dbReference type="InterPro" id="IPR036637">
    <property type="entry name" value="Phosphohistidine_dom_sf"/>
</dbReference>
<accession>A0A0F9S7D1</accession>
<dbReference type="Gene3D" id="3.30.470.20">
    <property type="entry name" value="ATP-grasp fold, B domain"/>
    <property type="match status" value="1"/>
</dbReference>
<dbReference type="Gene3D" id="3.50.30.10">
    <property type="entry name" value="Phosphohistidine domain"/>
    <property type="match status" value="1"/>
</dbReference>
<name>A0A0F9S7D1_9ZZZZ</name>
<dbReference type="PANTHER" id="PTHR43615:SF1">
    <property type="entry name" value="PPDK_N DOMAIN-CONTAINING PROTEIN"/>
    <property type="match status" value="1"/>
</dbReference>
<reference evidence="3" key="1">
    <citation type="journal article" date="2015" name="Nature">
        <title>Complex archaea that bridge the gap between prokaryotes and eukaryotes.</title>
        <authorList>
            <person name="Spang A."/>
            <person name="Saw J.H."/>
            <person name="Jorgensen S.L."/>
            <person name="Zaremba-Niedzwiedzka K."/>
            <person name="Martijn J."/>
            <person name="Lind A.E."/>
            <person name="van Eijk R."/>
            <person name="Schleper C."/>
            <person name="Guy L."/>
            <person name="Ettema T.J."/>
        </authorList>
    </citation>
    <scope>NUCLEOTIDE SEQUENCE</scope>
</reference>
<feature type="domain" description="PEP-utilising enzyme mobile" evidence="1">
    <location>
        <begin position="849"/>
        <end position="918"/>
    </location>
</feature>
<sequence>MIKMKGTNNIFLVGLGGEGSTELAVVGGKGASLGRLVKANFPVPSGFVITTDAYTACLRANNLEAQIEKILEGLDYGNLDELEEETAKIREVIVGGMLPDGLTGEIMETYGKLGDDPYVAVRSSGTAEDLEGASFAGQYDTYLDIRGGDALLDAVRRCWASMWTARVTAYRQSKGFGHSDIGIAVVVQMMVEPDAAGVMFVGNPMNARADEIVINASWGLGEAVVSGSVTPDEYIVTRDTLQIKRRTLGSKEFKVVRDRETGNGTVEEPVPGSLQDVYSLSDDQTCDLAELGRRVTIHYEGLPQDIEWALADGSFFLLQSRPVTGVEFTWEEDLDLWPSVPEDDDVIWTRAWADEVWTGAVTPLMWSVRGRWMRDGGSANYRHFGMGDLADLRALKYRQGTVYYNTRADALIAEYSLPPSLRMPLLTRLHPSQLEKAMNAPFDLWRCLKMFSRIEISQPGMGIGNFSIGNDSLAQKPKNGKKLDLRRKLVKAAFPSELDQIKQKIRALEDKELKPRLEGYNQVFAVGVAKGAWGVIHIYAPVIRALLAGILRYWYDGNNPNVFIEVLSGLPERTQQFNDDYAFWKLADMIRHSEKLRALVKKFEGAAFFEELKNHEKGRSFLSQYEEFLEVSFYRGHADRDIYFARRIEDPTIDYEALRMLSRAEDLVSPEEREEKLNQRRQIATAEVIENLSKQALGDLKVSVFKFLVNYSLRFFTGRDDSRPMSDIITFQKKLVLCEFGHRTVSRGLLKGDHDFYFLSLDELSRLLEGSEPLTLARAKVAARRKGFNLFLTHKEDPPLFLKGNMPMDEGEAIGRDNDGVLKGVGTSRGSVTGRVRIIPTLKDIGRLEKGDILVCHGTDPGWTSAFSIVGGVVAQTGGMLAHFSCLSREYGLPAVSLPNAMKLIKDGAVIIVNGDNGEVRVVSG</sequence>
<dbReference type="PANTHER" id="PTHR43615">
    <property type="entry name" value="PHOSPHOENOLPYRUVATE SYNTHASE-RELATED"/>
    <property type="match status" value="1"/>
</dbReference>
<dbReference type="InterPro" id="IPR013815">
    <property type="entry name" value="ATP_grasp_subdomain_1"/>
</dbReference>